<evidence type="ECO:0000313" key="5">
    <source>
        <dbReference type="EMBL" id="AKB75127.1"/>
    </source>
</evidence>
<evidence type="ECO:0000313" key="6">
    <source>
        <dbReference type="Proteomes" id="UP000033072"/>
    </source>
</evidence>
<dbReference type="PANTHER" id="PTHR36842">
    <property type="entry name" value="PROTEIN TOLB HOMOLOG"/>
    <property type="match status" value="1"/>
</dbReference>
<feature type="region of interest" description="Disordered" evidence="2">
    <location>
        <begin position="1778"/>
        <end position="1804"/>
    </location>
</feature>
<dbReference type="InterPro" id="IPR026371">
    <property type="entry name" value="PGF_CTERM"/>
</dbReference>
<feature type="domain" description="PKD" evidence="4">
    <location>
        <begin position="279"/>
        <end position="336"/>
    </location>
</feature>
<evidence type="ECO:0000259" key="4">
    <source>
        <dbReference type="PROSITE" id="PS50093"/>
    </source>
</evidence>
<sequence length="1828" mass="195570">MNKLYRVLILLVFFALGIPCASAANVTLFDPQTVNVDMGSSQEIQIIMDEAPYGISGFNITVSILDPEIAEITAISFPAWNSIPDNSTVPSSSVWIKAVDLRNQIVAGNTNVLLANVTITGKQAGTTDLNISEGSFYDPDYESIPFTEHFIPDSILGKINILDTELPIIHSVSLNNSKPTTGDSILLTVNATDNVGVSEVKANGVSLFYQSGTLWSGLITAVEGTHSVNVSAVDAAVNTAWNNSTSYTATEPELSILPVANFTANPTEGFAPLSVQFNDSSKNATSVSWDFDNNGVIDSTVNDPVYEFTFPGLYTVNLTAINVNGTNSTSAIINVTEKPILPVANFTANPTEGFAPLTVQFNDSSKNATSVSWDFDNNGVSDSAERNPINEFTVAGLYTVNLTAINVNGTNSTSAIINVTEKQILPVANFTANPTEGFAPLTVQFNDSSKNATSVIWDFDGDGVSDSAERNPINEFTFPGLYTVNLTAINVNGTNSTSAIINVTEKPILPVANFTADPTEGFAPLTVQFNDSSKNATSVSWDFDNNGIIDSTVNDPVYEFTVAGNYIVNLTAINVNGTNSTSAIINVTEKPILPVANFTANPTEGFAPLTVQFNDSSKNATSVIWDFDNNGVIDSTVNDPVYEFTTAGIYTVNLTATNGNGTNSTSAIINVTEKPILPVANFTANPTEGFAPLTVQFNDSSKNATSVSWDFDNNGVSDSAERNPIHKFITSGNYIVNLTAINVNGTNSTSAIINVTDKPILPVANFTANPTEGFAPLTVQFNDSSKNATSVSWDFDNNGVSDSAERNPINEFTVAGLYTVNLTAINVNGTNSTSAIINVTEKPILPVANFTADPTEGFAPLTVQFNDSSKNATSVSWDFDNNGVIDSKVNDPVYEFTVAGLYTVNLTATNGNGTNSTSAIINVTEKPILPVANFTANTTEGFAPLTVQFTDTSSNSPTSWNWVFGDGANSTEQNPEHTFLTEGVYTVNLTASNGDGSSAVKSRVITVNRVLTPPVANFTANPTEGSAPLTVQFTDTSSNSPTSWNWVFGDGANSTEQNPEHTFITEGVYTVNLTASNGDGSSAVKSMSITVNRVLTPPVANFTANPTEGSAPLTVQFTDTSSNSPTSWNWVFGDGANSTEQNPEHTFLTEGVYTVNLTASNGDGSSAVKSRVITVNRVLTPPVANFTANPTEGSAPLTVQFTDTSSNSPTEWTWNFGDGTSSIEQNPEHTFITEGVYRVRLTASNGDGSSAVKSRVITVNRVPTPPVADFTANPTEGSAPLTVQFTDTSSNSPTEWTWNFGDGNSSTEQNPEHTFITEGVYRVRLTASNGDGSSAVKSRDINVNRVLTPPVADFSANTTDGSAPLTVQFTDTSSNSPTEWIWNFGDETHSTEQNPEHTFLTDGVYTVNLTASNGDGSSAVKSRDITVNRVPTPPVVNFTVNTTEGYAPLTVQFTDTSSNSPTEWIWNFGDGTNSTEQNPEHTFLTDGVYTVNLTVSYQNGTDSKTAVITVLEEEKKILPVADFNTNVTDGYAPLSVLFTDHSQDATSRSWDVNNDGIEDSSESSFVYVYTSKGTYIAKLTVSNANGTDTKTATIAVDKKSSSGSNHGGGGGSPEPSKNIKVKELSQVFITNGNPAKFNFTKEITDVLYLSFDAKKTAGKITTIVEMLKNKSTLTPEAPEGEVYNFLNIWVGNSGYATEENIGNAVVCFKVEKSWIQDKGIDQSSIILNRYSDKKWNPLTTRQSGEDGTYLYFTAETPGFSPFAITGKSTKEAVTEILTEPGTQDPEQNENTKAEVEQTPEQKEKTGMPGFEMIYCIIGLLGVFLYKRK</sequence>
<feature type="domain" description="PKD" evidence="4">
    <location>
        <begin position="1182"/>
        <end position="1259"/>
    </location>
</feature>
<dbReference type="Pfam" id="PF18911">
    <property type="entry name" value="PKD_4"/>
    <property type="match status" value="16"/>
</dbReference>
<keyword evidence="6" id="KW-1185">Reference proteome</keyword>
<feature type="domain" description="PKD" evidence="4">
    <location>
        <begin position="363"/>
        <end position="420"/>
    </location>
</feature>
<dbReference type="SMART" id="SM00089">
    <property type="entry name" value="PKD"/>
    <property type="match status" value="16"/>
</dbReference>
<evidence type="ECO:0000256" key="2">
    <source>
        <dbReference type="SAM" id="MobiDB-lite"/>
    </source>
</evidence>
<dbReference type="InterPro" id="IPR026453">
    <property type="entry name" value="PGF_pre_PGF"/>
</dbReference>
<reference evidence="5 6" key="1">
    <citation type="submission" date="2014-07" db="EMBL/GenBank/DDBJ databases">
        <title>Methanogenic archaea and the global carbon cycle.</title>
        <authorList>
            <person name="Henriksen J.R."/>
            <person name="Luke J."/>
            <person name="Reinhart S."/>
            <person name="Benedict M.N."/>
            <person name="Youngblut N.D."/>
            <person name="Metcalf M.E."/>
            <person name="Whitaker R.J."/>
            <person name="Metcalf W.W."/>
        </authorList>
    </citation>
    <scope>NUCLEOTIDE SEQUENCE [LARGE SCALE GENOMIC DNA]</scope>
    <source>
        <strain evidence="5 6">Z-7289</strain>
    </source>
</reference>
<keyword evidence="3" id="KW-0472">Membrane</keyword>
<dbReference type="CDD" id="cd00146">
    <property type="entry name" value="PKD"/>
    <property type="match status" value="16"/>
</dbReference>
<dbReference type="PATRIC" id="fig|1434111.4.peg.2446"/>
<dbReference type="PROSITE" id="PS50093">
    <property type="entry name" value="PKD"/>
    <property type="match status" value="16"/>
</dbReference>
<feature type="compositionally biased region" description="Basic and acidic residues" evidence="2">
    <location>
        <begin position="1789"/>
        <end position="1804"/>
    </location>
</feature>
<feature type="region of interest" description="Disordered" evidence="2">
    <location>
        <begin position="1595"/>
        <end position="1617"/>
    </location>
</feature>
<feature type="domain" description="PKD" evidence="4">
    <location>
        <begin position="783"/>
        <end position="840"/>
    </location>
</feature>
<name>A0A0E3S6Z6_9EURY</name>
<feature type="domain" description="PKD" evidence="4">
    <location>
        <begin position="1014"/>
        <end position="1091"/>
    </location>
</feature>
<dbReference type="STRING" id="1434111.MSLAZ_1866"/>
<feature type="domain" description="PKD" evidence="4">
    <location>
        <begin position="1266"/>
        <end position="1343"/>
    </location>
</feature>
<dbReference type="SUPFAM" id="SSF49299">
    <property type="entry name" value="PKD domain"/>
    <property type="match status" value="16"/>
</dbReference>
<organism evidence="5 6">
    <name type="scientific">Methanosarcina lacustris Z-7289</name>
    <dbReference type="NCBI Taxonomy" id="1434111"/>
    <lineage>
        <taxon>Archaea</taxon>
        <taxon>Methanobacteriati</taxon>
        <taxon>Methanobacteriota</taxon>
        <taxon>Stenosarchaea group</taxon>
        <taxon>Methanomicrobia</taxon>
        <taxon>Methanosarcinales</taxon>
        <taxon>Methanosarcinaceae</taxon>
        <taxon>Methanosarcina</taxon>
    </lineage>
</organism>
<dbReference type="InterPro" id="IPR035986">
    <property type="entry name" value="PKD_dom_sf"/>
</dbReference>
<feature type="domain" description="PKD" evidence="4">
    <location>
        <begin position="615"/>
        <end position="672"/>
    </location>
</feature>
<dbReference type="InterPro" id="IPR013783">
    <property type="entry name" value="Ig-like_fold"/>
</dbReference>
<dbReference type="InterPro" id="IPR000601">
    <property type="entry name" value="PKD_dom"/>
</dbReference>
<feature type="domain" description="PKD" evidence="4">
    <location>
        <begin position="531"/>
        <end position="588"/>
    </location>
</feature>
<dbReference type="HOGENOM" id="CLU_237412_0_0_2"/>
<dbReference type="EMBL" id="CP009515">
    <property type="protein sequence ID" value="AKB75127.1"/>
    <property type="molecule type" value="Genomic_DNA"/>
</dbReference>
<feature type="domain" description="PKD" evidence="4">
    <location>
        <begin position="447"/>
        <end position="504"/>
    </location>
</feature>
<proteinExistence type="predicted"/>
<feature type="domain" description="PKD" evidence="4">
    <location>
        <begin position="1434"/>
        <end position="1510"/>
    </location>
</feature>
<dbReference type="KEGG" id="mls:MSLAZ_1866"/>
<feature type="domain" description="PKD" evidence="4">
    <location>
        <begin position="930"/>
        <end position="1007"/>
    </location>
</feature>
<dbReference type="NCBIfam" id="TIGR04213">
    <property type="entry name" value="PGF_pre_PGF"/>
    <property type="match status" value="1"/>
</dbReference>
<dbReference type="GeneID" id="25418655"/>
<feature type="transmembrane region" description="Helical" evidence="3">
    <location>
        <begin position="1806"/>
        <end position="1825"/>
    </location>
</feature>
<dbReference type="PANTHER" id="PTHR36842:SF1">
    <property type="entry name" value="PROTEIN TOLB"/>
    <property type="match status" value="1"/>
</dbReference>
<dbReference type="FunFam" id="2.60.40.10:FF:000270">
    <property type="entry name" value="Cell surface protein"/>
    <property type="match status" value="9"/>
</dbReference>
<feature type="domain" description="PKD" evidence="4">
    <location>
        <begin position="1098"/>
        <end position="1175"/>
    </location>
</feature>
<dbReference type="InterPro" id="IPR022409">
    <property type="entry name" value="PKD/Chitinase_dom"/>
</dbReference>
<keyword evidence="3" id="KW-1133">Transmembrane helix</keyword>
<feature type="domain" description="PKD" evidence="4">
    <location>
        <begin position="1350"/>
        <end position="1427"/>
    </location>
</feature>
<dbReference type="Pfam" id="PF18204">
    <property type="entry name" value="PGF-CTERM"/>
    <property type="match status" value="1"/>
</dbReference>
<protein>
    <submittedName>
        <fullName evidence="5">Cell surface protein</fullName>
    </submittedName>
</protein>
<dbReference type="Gene3D" id="2.60.40.10">
    <property type="entry name" value="Immunoglobulins"/>
    <property type="match status" value="16"/>
</dbReference>
<keyword evidence="1" id="KW-0732">Signal</keyword>
<evidence type="ECO:0000256" key="1">
    <source>
        <dbReference type="ARBA" id="ARBA00022729"/>
    </source>
</evidence>
<gene>
    <name evidence="5" type="ORF">MSLAZ_1866</name>
</gene>
<accession>A0A0E3S6Z6</accession>
<dbReference type="OrthoDB" id="103676at2157"/>
<feature type="domain" description="PKD" evidence="4">
    <location>
        <begin position="867"/>
        <end position="924"/>
    </location>
</feature>
<feature type="domain" description="PKD" evidence="4">
    <location>
        <begin position="1542"/>
        <end position="1596"/>
    </location>
</feature>
<dbReference type="RefSeq" id="WP_052722925.1">
    <property type="nucleotide sequence ID" value="NZ_CP009515.1"/>
</dbReference>
<evidence type="ECO:0000256" key="3">
    <source>
        <dbReference type="SAM" id="Phobius"/>
    </source>
</evidence>
<feature type="domain" description="PKD" evidence="4">
    <location>
        <begin position="699"/>
        <end position="756"/>
    </location>
</feature>
<dbReference type="Proteomes" id="UP000033072">
    <property type="component" value="Chromosome"/>
</dbReference>
<keyword evidence="3" id="KW-0812">Transmembrane</keyword>